<feature type="transmembrane region" description="Helical" evidence="7">
    <location>
        <begin position="285"/>
        <end position="308"/>
    </location>
</feature>
<dbReference type="InterPro" id="IPR001734">
    <property type="entry name" value="Na/solute_symporter"/>
</dbReference>
<reference evidence="8 9" key="1">
    <citation type="journal article" date="2019" name="Anaerobe">
        <title>Detection of Robinsoniella peoriensis in multiple bone samples of a trauma patient.</title>
        <authorList>
            <person name="Schrottner P."/>
            <person name="Hartwich K."/>
            <person name="Bunk B."/>
            <person name="Schober I."/>
            <person name="Helbig S."/>
            <person name="Rudolph W.W."/>
            <person name="Gunzer F."/>
        </authorList>
    </citation>
    <scope>NUCLEOTIDE SEQUENCE [LARGE SCALE GENOMIC DNA]</scope>
    <source>
        <strain evidence="8 9">DSM 106044</strain>
    </source>
</reference>
<comment type="caution">
    <text evidence="8">The sequence shown here is derived from an EMBL/GenBank/DDBJ whole genome shotgun (WGS) entry which is preliminary data.</text>
</comment>
<evidence type="ECO:0000256" key="1">
    <source>
        <dbReference type="ARBA" id="ARBA00004141"/>
    </source>
</evidence>
<protein>
    <submittedName>
        <fullName evidence="8">Putative symporter YidK</fullName>
    </submittedName>
</protein>
<evidence type="ECO:0000256" key="7">
    <source>
        <dbReference type="SAM" id="Phobius"/>
    </source>
</evidence>
<feature type="transmembrane region" description="Helical" evidence="7">
    <location>
        <begin position="385"/>
        <end position="404"/>
    </location>
</feature>
<dbReference type="STRING" id="180332.GCA_000797495_01676"/>
<feature type="transmembrane region" description="Helical" evidence="7">
    <location>
        <begin position="6"/>
        <end position="21"/>
    </location>
</feature>
<dbReference type="PANTHER" id="PTHR11819">
    <property type="entry name" value="SOLUTE CARRIER FAMILY 5"/>
    <property type="match status" value="1"/>
</dbReference>
<dbReference type="Gene3D" id="1.20.1730.10">
    <property type="entry name" value="Sodium/glucose cotransporter"/>
    <property type="match status" value="1"/>
</dbReference>
<dbReference type="GO" id="GO:0005886">
    <property type="term" value="C:plasma membrane"/>
    <property type="evidence" value="ECO:0007669"/>
    <property type="project" value="TreeGrafter"/>
</dbReference>
<dbReference type="Proteomes" id="UP000306509">
    <property type="component" value="Unassembled WGS sequence"/>
</dbReference>
<feature type="transmembrane region" description="Helical" evidence="7">
    <location>
        <begin position="191"/>
        <end position="211"/>
    </location>
</feature>
<dbReference type="PROSITE" id="PS50283">
    <property type="entry name" value="NA_SOLUT_SYMP_3"/>
    <property type="match status" value="1"/>
</dbReference>
<name>A0A4V6HRD5_9FIRM</name>
<organism evidence="8 9">
    <name type="scientific">Robinsoniella peoriensis</name>
    <dbReference type="NCBI Taxonomy" id="180332"/>
    <lineage>
        <taxon>Bacteria</taxon>
        <taxon>Bacillati</taxon>
        <taxon>Bacillota</taxon>
        <taxon>Clostridia</taxon>
        <taxon>Lachnospirales</taxon>
        <taxon>Lachnospiraceae</taxon>
        <taxon>Robinsoniella</taxon>
    </lineage>
</organism>
<feature type="transmembrane region" description="Helical" evidence="7">
    <location>
        <begin position="463"/>
        <end position="481"/>
    </location>
</feature>
<evidence type="ECO:0000256" key="6">
    <source>
        <dbReference type="RuleBase" id="RU362091"/>
    </source>
</evidence>
<dbReference type="GO" id="GO:0005412">
    <property type="term" value="F:D-glucose:sodium symporter activity"/>
    <property type="evidence" value="ECO:0007669"/>
    <property type="project" value="TreeGrafter"/>
</dbReference>
<sequence>MLFTVFSFLLCMVLVGVYVVKQTRKSSLDTQDGYFLAGRSLTAPVIASSIILTNLSTEQLIGQSGQAYAANMGPMAWEATSCIATIFLAALFLPRYLKAGITTIPEFLEKRYDGRVKRIVSVLFLLGYLFCYLPTVLYSGALVFNQIFGIDKMLGSSQFMGVVVTATALGIIGATYAVIGGLKASASADSIFGVGLIIGGFMIPLLGLASLGGGNPLVGIQHLIELIPAEKFNAINPANAQAPMVPWPLLFTGMLFNNLFYWCTNQSIIQRALAAKNLKEAQKGALLAGAFKLLTPLFITFCGIIAYGKFGTTLTNSDLAYPMLVLDVLPKALLGFFAAVLFGAILSSFNGALNGSIAMYTLDIHKPLFNPDATDKDLVKIGRRFGFGLAALSIVVAPLVSFAPTGLYDFLQSCFGFYNMPILAAVIVGIFSKKVPASAPKIVLISHVILYSISKFLPLNVHYLYILSVLFIIDVLVLLFIGKIHPRETDFVLEDVKAVDLTPWKHIKAASVFCVAGLVVLYIIFSPLGLGK</sequence>
<evidence type="ECO:0000256" key="5">
    <source>
        <dbReference type="ARBA" id="ARBA00023136"/>
    </source>
</evidence>
<feature type="transmembrane region" description="Helical" evidence="7">
    <location>
        <begin position="410"/>
        <end position="431"/>
    </location>
</feature>
<evidence type="ECO:0000256" key="2">
    <source>
        <dbReference type="ARBA" id="ARBA00006434"/>
    </source>
</evidence>
<keyword evidence="5 7" id="KW-0472">Membrane</keyword>
<keyword evidence="4 7" id="KW-1133">Transmembrane helix</keyword>
<comment type="similarity">
    <text evidence="2 6">Belongs to the sodium:solute symporter (SSF) (TC 2.A.21) family.</text>
</comment>
<feature type="transmembrane region" description="Helical" evidence="7">
    <location>
        <begin position="118"/>
        <end position="139"/>
    </location>
</feature>
<keyword evidence="9" id="KW-1185">Reference proteome</keyword>
<feature type="transmembrane region" description="Helical" evidence="7">
    <location>
        <begin position="159"/>
        <end position="179"/>
    </location>
</feature>
<dbReference type="AlphaFoldDB" id="A0A4V6HRD5"/>
<feature type="transmembrane region" description="Helical" evidence="7">
    <location>
        <begin position="33"/>
        <end position="55"/>
    </location>
</feature>
<dbReference type="NCBIfam" id="NF007790">
    <property type="entry name" value="PRK10484.1"/>
    <property type="match status" value="1"/>
</dbReference>
<feature type="transmembrane region" description="Helical" evidence="7">
    <location>
        <begin position="328"/>
        <end position="349"/>
    </location>
</feature>
<dbReference type="InterPro" id="IPR038377">
    <property type="entry name" value="Na/Glc_symporter_sf"/>
</dbReference>
<dbReference type="Pfam" id="PF00474">
    <property type="entry name" value="SSF"/>
    <property type="match status" value="1"/>
</dbReference>
<evidence type="ECO:0000313" key="9">
    <source>
        <dbReference type="Proteomes" id="UP000306509"/>
    </source>
</evidence>
<proteinExistence type="inferred from homology"/>
<gene>
    <name evidence="8" type="primary">yidK</name>
    <name evidence="8" type="ORF">DSM106044_04549</name>
</gene>
<dbReference type="PANTHER" id="PTHR11819:SF195">
    <property type="entry name" value="SODIUM_GLUCOSE COTRANSPORTER 4"/>
    <property type="match status" value="1"/>
</dbReference>
<evidence type="ECO:0000256" key="3">
    <source>
        <dbReference type="ARBA" id="ARBA00022692"/>
    </source>
</evidence>
<dbReference type="NCBIfam" id="TIGR00813">
    <property type="entry name" value="sss"/>
    <property type="match status" value="1"/>
</dbReference>
<evidence type="ECO:0000313" key="8">
    <source>
        <dbReference type="EMBL" id="TLC98637.1"/>
    </source>
</evidence>
<dbReference type="CDD" id="cd10328">
    <property type="entry name" value="SLC5sbd_YidK"/>
    <property type="match status" value="1"/>
</dbReference>
<feature type="transmembrane region" description="Helical" evidence="7">
    <location>
        <begin position="507"/>
        <end position="525"/>
    </location>
</feature>
<dbReference type="EMBL" id="QGQD01000088">
    <property type="protein sequence ID" value="TLC98637.1"/>
    <property type="molecule type" value="Genomic_DNA"/>
</dbReference>
<evidence type="ECO:0000256" key="4">
    <source>
        <dbReference type="ARBA" id="ARBA00022989"/>
    </source>
</evidence>
<comment type="subcellular location">
    <subcellularLocation>
        <location evidence="1">Membrane</location>
        <topology evidence="1">Multi-pass membrane protein</topology>
    </subcellularLocation>
</comment>
<feature type="transmembrane region" description="Helical" evidence="7">
    <location>
        <begin position="245"/>
        <end position="264"/>
    </location>
</feature>
<dbReference type="RefSeq" id="WP_044294388.1">
    <property type="nucleotide sequence ID" value="NZ_JTGN01000003.1"/>
</dbReference>
<accession>A0A4V6HRD5</accession>
<keyword evidence="3 7" id="KW-0812">Transmembrane</keyword>
<feature type="transmembrane region" description="Helical" evidence="7">
    <location>
        <begin position="75"/>
        <end position="97"/>
    </location>
</feature>